<dbReference type="GO" id="GO:0008270">
    <property type="term" value="F:zinc ion binding"/>
    <property type="evidence" value="ECO:0007669"/>
    <property type="project" value="UniProtKB-KW"/>
</dbReference>
<evidence type="ECO:0000256" key="2">
    <source>
        <dbReference type="ARBA" id="ARBA00022771"/>
    </source>
</evidence>
<dbReference type="SUPFAM" id="SSF57850">
    <property type="entry name" value="RING/U-box"/>
    <property type="match status" value="1"/>
</dbReference>
<protein>
    <submittedName>
        <fullName evidence="8">PE38</fullName>
    </submittedName>
</protein>
<dbReference type="CDD" id="cd16449">
    <property type="entry name" value="RING-HC"/>
    <property type="match status" value="1"/>
</dbReference>
<dbReference type="InterPro" id="IPR001841">
    <property type="entry name" value="Znf_RING"/>
</dbReference>
<dbReference type="InterPro" id="IPR013083">
    <property type="entry name" value="Znf_RING/FYVE/PHD"/>
</dbReference>
<dbReference type="PROSITE" id="PS50089">
    <property type="entry name" value="ZF_RING_2"/>
    <property type="match status" value="1"/>
</dbReference>
<evidence type="ECO:0000256" key="4">
    <source>
        <dbReference type="PROSITE-ProRule" id="PRU00175"/>
    </source>
</evidence>
<proteinExistence type="predicted"/>
<evidence type="ECO:0000313" key="9">
    <source>
        <dbReference type="Proteomes" id="UP000007020"/>
    </source>
</evidence>
<dbReference type="Proteomes" id="UP000007020">
    <property type="component" value="Segment"/>
</dbReference>
<dbReference type="InterPro" id="IPR017907">
    <property type="entry name" value="Znf_RING_CS"/>
</dbReference>
<organismHost>
    <name type="scientific">Ostrinia nubilalis</name>
    <name type="common">European corn borer</name>
    <name type="synonym">Pyralis nubilalis</name>
    <dbReference type="NCBI Taxonomy" id="29057"/>
</organismHost>
<evidence type="ECO:0000256" key="5">
    <source>
        <dbReference type="SAM" id="Coils"/>
    </source>
</evidence>
<name>Q8B9B0_NPVR1</name>
<feature type="compositionally biased region" description="Basic and acidic residues" evidence="6">
    <location>
        <begin position="1"/>
        <end position="26"/>
    </location>
</feature>
<evidence type="ECO:0000259" key="7">
    <source>
        <dbReference type="PROSITE" id="PS50089"/>
    </source>
</evidence>
<accession>Q8B9B0</accession>
<dbReference type="Pfam" id="PF00097">
    <property type="entry name" value="zf-C3HC4"/>
    <property type="match status" value="1"/>
</dbReference>
<keyword evidence="9" id="KW-1185">Reference proteome</keyword>
<keyword evidence="5" id="KW-0175">Coiled coil</keyword>
<keyword evidence="1" id="KW-0479">Metal-binding</keyword>
<feature type="compositionally biased region" description="Polar residues" evidence="6">
    <location>
        <begin position="27"/>
        <end position="37"/>
    </location>
</feature>
<organismHost>
    <name type="scientific">Lepidoptera</name>
    <name type="common">moths &amp; butterflies</name>
    <dbReference type="NCBI Taxonomy" id="7088"/>
</organismHost>
<dbReference type="PROSITE" id="PS00518">
    <property type="entry name" value="ZF_RING_1"/>
    <property type="match status" value="1"/>
</dbReference>
<organism evidence="8 9">
    <name type="scientific">Rachiplusia ou multiple nucleopolyhedrovirus (strain R1)</name>
    <name type="common">RoMNPV</name>
    <dbReference type="NCBI Taxonomy" id="654904"/>
    <lineage>
        <taxon>Viruses</taxon>
        <taxon>Viruses incertae sedis</taxon>
        <taxon>Naldaviricetes</taxon>
        <taxon>Lefavirales</taxon>
        <taxon>Baculoviridae</taxon>
        <taxon>Alphabaculovirus</taxon>
        <taxon>Alphabaculovirus raous</taxon>
    </lineage>
</organism>
<evidence type="ECO:0000256" key="6">
    <source>
        <dbReference type="SAM" id="MobiDB-lite"/>
    </source>
</evidence>
<feature type="region of interest" description="Disordered" evidence="6">
    <location>
        <begin position="1"/>
        <end position="61"/>
    </location>
</feature>
<dbReference type="EMBL" id="AY145471">
    <property type="protein sequence ID" value="AAN28056.1"/>
    <property type="molecule type" value="Genomic_DNA"/>
</dbReference>
<evidence type="ECO:0000256" key="1">
    <source>
        <dbReference type="ARBA" id="ARBA00022723"/>
    </source>
</evidence>
<evidence type="ECO:0000256" key="3">
    <source>
        <dbReference type="ARBA" id="ARBA00022833"/>
    </source>
</evidence>
<sequence length="323" mass="37409">MPRDTENRHRSTPYDRPTLEDLRRQLQDNLDNINRQDSVQEEENGSDLRSSNSDVRRRQRRNQLRSIQMEQQRMMAELNNEPVINFKFECSVCLETYSQQSNDTCPFLIPTTCDHGFCFKCVINLQSNAMNIPHSTVCCPLCNTQVKMWRSCKPNAVVTCKFYKKTQEKVPPVQQYKNIIKVLQERSVIVEDDDSCDINMENQAKIVALEAELQEEKNNSDQVASENRQLINENNRLNEQIQQLQNQVRTLVPQRGIMVNQQIGRDDTAPAELNERFRSLVYSTISELFIENRVHSIQNYVYAGTSAASSCDVNVTVNFGFEN</sequence>
<dbReference type="InterPro" id="IPR018957">
    <property type="entry name" value="Znf_C3HC4_RING-type"/>
</dbReference>
<evidence type="ECO:0000313" key="8">
    <source>
        <dbReference type="EMBL" id="AAN28056.1"/>
    </source>
</evidence>
<keyword evidence="3" id="KW-0862">Zinc</keyword>
<reference evidence="8 9" key="1">
    <citation type="journal article" date="1999" name="J. Gen. Virol.">
        <title>The nucleopolyhedroviruses of Rachiplusia ou and Anagrapha falcifera are isolates of the same virus.</title>
        <authorList>
            <person name="Harrison R.L."/>
            <person name="Bonning B.C."/>
        </authorList>
    </citation>
    <scope>NUCLEOTIDE SEQUENCE [LARGE SCALE GENOMIC DNA]</scope>
    <source>
        <strain evidence="9">R1</strain>
    </source>
</reference>
<organismHost>
    <name type="scientific">Helicoverpa zea</name>
    <name type="common">Corn earworm moth</name>
    <name type="synonym">Heliothis zea</name>
    <dbReference type="NCBI Taxonomy" id="7113"/>
</organismHost>
<feature type="domain" description="RING-type" evidence="7">
    <location>
        <begin position="90"/>
        <end position="143"/>
    </location>
</feature>
<dbReference type="SMART" id="SM00184">
    <property type="entry name" value="RING"/>
    <property type="match status" value="1"/>
</dbReference>
<keyword evidence="2 4" id="KW-0863">Zinc-finger</keyword>
<reference evidence="8 9" key="2">
    <citation type="journal article" date="2003" name="J. Gen. Virol.">
        <title>Comparative analysis of the genomes of Rachiplusia ou and Autographa californica multiple nucleopolyhedroviruses.</title>
        <authorList>
            <person name="Harrison R.L."/>
            <person name="Bonning B.C."/>
        </authorList>
    </citation>
    <scope>NUCLEOTIDE SEQUENCE [LARGE SCALE GENOMIC DNA]</scope>
    <source>
        <strain evidence="9">R1</strain>
    </source>
</reference>
<feature type="coiled-coil region" evidence="5">
    <location>
        <begin position="199"/>
        <end position="247"/>
    </location>
</feature>
<dbReference type="Gene3D" id="3.30.40.10">
    <property type="entry name" value="Zinc/RING finger domain, C3HC4 (zinc finger)"/>
    <property type="match status" value="1"/>
</dbReference>